<dbReference type="Proteomes" id="UP001295423">
    <property type="component" value="Unassembled WGS sequence"/>
</dbReference>
<keyword evidence="3" id="KW-1185">Reference proteome</keyword>
<feature type="region of interest" description="Disordered" evidence="1">
    <location>
        <begin position="1"/>
        <end position="58"/>
    </location>
</feature>
<evidence type="ECO:0000313" key="3">
    <source>
        <dbReference type="Proteomes" id="UP001295423"/>
    </source>
</evidence>
<evidence type="ECO:0000313" key="2">
    <source>
        <dbReference type="EMBL" id="CAJ1949584.1"/>
    </source>
</evidence>
<name>A0AAD2JH08_9STRA</name>
<feature type="compositionally biased region" description="Polar residues" evidence="1">
    <location>
        <begin position="48"/>
        <end position="58"/>
    </location>
</feature>
<gene>
    <name evidence="2" type="ORF">CYCCA115_LOCUS12170</name>
</gene>
<evidence type="ECO:0000256" key="1">
    <source>
        <dbReference type="SAM" id="MobiDB-lite"/>
    </source>
</evidence>
<reference evidence="2" key="1">
    <citation type="submission" date="2023-08" db="EMBL/GenBank/DDBJ databases">
        <authorList>
            <person name="Audoor S."/>
            <person name="Bilcke G."/>
        </authorList>
    </citation>
    <scope>NUCLEOTIDE SEQUENCE</scope>
</reference>
<dbReference type="AlphaFoldDB" id="A0AAD2JH08"/>
<dbReference type="EMBL" id="CAKOGP040001758">
    <property type="protein sequence ID" value="CAJ1949584.1"/>
    <property type="molecule type" value="Genomic_DNA"/>
</dbReference>
<protein>
    <submittedName>
        <fullName evidence="2">Uncharacterized protein</fullName>
    </submittedName>
</protein>
<proteinExistence type="predicted"/>
<sequence length="193" mass="22426">MSSNSSTSKCSSSSRCRGDHASIMEAQRPSPPSSLNRMHSASPRRRNGNNFHPLSTPNSFENDFPRLLFLDENCEDEEIDTFKIQRKLLRRRYVRREQNKKKRQREMENARQMALETEKHQIQPILSTKEPTAVQYTDSEDSMEQAEQKQRLLLSPSFRMSCGMTSPCYSPAFNLPCFSPLRPTKRQNTRVTH</sequence>
<comment type="caution">
    <text evidence="2">The sequence shown here is derived from an EMBL/GenBank/DDBJ whole genome shotgun (WGS) entry which is preliminary data.</text>
</comment>
<accession>A0AAD2JH08</accession>
<feature type="compositionally biased region" description="Low complexity" evidence="1">
    <location>
        <begin position="1"/>
        <end position="14"/>
    </location>
</feature>
<organism evidence="2 3">
    <name type="scientific">Cylindrotheca closterium</name>
    <dbReference type="NCBI Taxonomy" id="2856"/>
    <lineage>
        <taxon>Eukaryota</taxon>
        <taxon>Sar</taxon>
        <taxon>Stramenopiles</taxon>
        <taxon>Ochrophyta</taxon>
        <taxon>Bacillariophyta</taxon>
        <taxon>Bacillariophyceae</taxon>
        <taxon>Bacillariophycidae</taxon>
        <taxon>Bacillariales</taxon>
        <taxon>Bacillariaceae</taxon>
        <taxon>Cylindrotheca</taxon>
    </lineage>
</organism>